<protein>
    <submittedName>
        <fullName evidence="1">DUF2577 family protein</fullName>
    </submittedName>
</protein>
<dbReference type="AlphaFoldDB" id="A0A9D1IUZ6"/>
<name>A0A9D1IUZ6_9CLOT</name>
<sequence length="206" mass="21736">MELRDVLYQMMQRNAAAMQPTDLCVGTVVSAAPLQVSLSAQTAPLEGAQLLLTEPVVEKKIPVLTHIHEMEGLSHTHTLSGLGHSHDTTGFAHSHTTGGLSHAHTLSEGQTGAALAGSYSSDEQLAGTFSSDQKLTGTYTTSGALGDVEMEGALSGVQCIENGQPLPVEDGYIILNRALAAGDKVLLLRVERGARYIVLSRMFEGV</sequence>
<reference evidence="1" key="1">
    <citation type="submission" date="2020-10" db="EMBL/GenBank/DDBJ databases">
        <authorList>
            <person name="Gilroy R."/>
        </authorList>
    </citation>
    <scope>NUCLEOTIDE SEQUENCE</scope>
    <source>
        <strain evidence="1">CHK191-8634</strain>
    </source>
</reference>
<dbReference type="Proteomes" id="UP000824073">
    <property type="component" value="Unassembled WGS sequence"/>
</dbReference>
<comment type="caution">
    <text evidence="1">The sequence shown here is derived from an EMBL/GenBank/DDBJ whole genome shotgun (WGS) entry which is preliminary data.</text>
</comment>
<reference evidence="1" key="2">
    <citation type="journal article" date="2021" name="PeerJ">
        <title>Extensive microbial diversity within the chicken gut microbiome revealed by metagenomics and culture.</title>
        <authorList>
            <person name="Gilroy R."/>
            <person name="Ravi A."/>
            <person name="Getino M."/>
            <person name="Pursley I."/>
            <person name="Horton D.L."/>
            <person name="Alikhan N.F."/>
            <person name="Baker D."/>
            <person name="Gharbi K."/>
            <person name="Hall N."/>
            <person name="Watson M."/>
            <person name="Adriaenssens E.M."/>
            <person name="Foster-Nyarko E."/>
            <person name="Jarju S."/>
            <person name="Secka A."/>
            <person name="Antonio M."/>
            <person name="Oren A."/>
            <person name="Chaudhuri R.R."/>
            <person name="La Ragione R."/>
            <person name="Hildebrand F."/>
            <person name="Pallen M.J."/>
        </authorList>
    </citation>
    <scope>NUCLEOTIDE SEQUENCE</scope>
    <source>
        <strain evidence="1">CHK191-8634</strain>
    </source>
</reference>
<gene>
    <name evidence="1" type="ORF">IAB67_06165</name>
</gene>
<evidence type="ECO:0000313" key="2">
    <source>
        <dbReference type="Proteomes" id="UP000824073"/>
    </source>
</evidence>
<dbReference type="Pfam" id="PF10844">
    <property type="entry name" value="DUF2577"/>
    <property type="match status" value="1"/>
</dbReference>
<accession>A0A9D1IUZ6</accession>
<evidence type="ECO:0000313" key="1">
    <source>
        <dbReference type="EMBL" id="HIU43863.1"/>
    </source>
</evidence>
<proteinExistence type="predicted"/>
<dbReference type="EMBL" id="DVMR01000050">
    <property type="protein sequence ID" value="HIU43863.1"/>
    <property type="molecule type" value="Genomic_DNA"/>
</dbReference>
<organism evidence="1 2">
    <name type="scientific">Candidatus Ventrousia excrementavium</name>
    <dbReference type="NCBI Taxonomy" id="2840961"/>
    <lineage>
        <taxon>Bacteria</taxon>
        <taxon>Bacillati</taxon>
        <taxon>Bacillota</taxon>
        <taxon>Clostridia</taxon>
        <taxon>Eubacteriales</taxon>
        <taxon>Clostridiaceae</taxon>
        <taxon>Clostridiaceae incertae sedis</taxon>
        <taxon>Candidatus Ventrousia</taxon>
    </lineage>
</organism>
<dbReference type="InterPro" id="IPR022555">
    <property type="entry name" value="DUF2577"/>
</dbReference>